<accession>A0ABP8TCT7</accession>
<keyword evidence="5 6" id="KW-0482">Metalloprotease</keyword>
<keyword evidence="1 6" id="KW-0645">Protease</keyword>
<reference evidence="10" key="1">
    <citation type="journal article" date="2019" name="Int. J. Syst. Evol. Microbiol.">
        <title>The Global Catalogue of Microorganisms (GCM) 10K type strain sequencing project: providing services to taxonomists for standard genome sequencing and annotation.</title>
        <authorList>
            <consortium name="The Broad Institute Genomics Platform"/>
            <consortium name="The Broad Institute Genome Sequencing Center for Infectious Disease"/>
            <person name="Wu L."/>
            <person name="Ma J."/>
        </authorList>
    </citation>
    <scope>NUCLEOTIDE SEQUENCE [LARGE SCALE GENOMIC DNA]</scope>
    <source>
        <strain evidence="10">JCM 17938</strain>
    </source>
</reference>
<dbReference type="Proteomes" id="UP001500212">
    <property type="component" value="Unassembled WGS sequence"/>
</dbReference>
<keyword evidence="2" id="KW-0479">Metal-binding</keyword>
<feature type="transmembrane region" description="Helical" evidence="7">
    <location>
        <begin position="6"/>
        <end position="23"/>
    </location>
</feature>
<evidence type="ECO:0000256" key="1">
    <source>
        <dbReference type="ARBA" id="ARBA00022670"/>
    </source>
</evidence>
<dbReference type="InterPro" id="IPR001915">
    <property type="entry name" value="Peptidase_M48"/>
</dbReference>
<comment type="cofactor">
    <cofactor evidence="6">
        <name>Zn(2+)</name>
        <dbReference type="ChEBI" id="CHEBI:29105"/>
    </cofactor>
    <text evidence="6">Binds 1 zinc ion per subunit.</text>
</comment>
<sequence>MHFVVYAPFAASVLLAACGPRLAARMPPATGTRLLLTAGLVCALTSSLSLALLAATLIGRLPLVAAVGAWSGERLHHADPVMPAIAKLAMLALAMPAAAVAWTTARRAAALHRARRACARLAPNTGRLVVLDQPAIEAFAVPGGRKDHGRIVVSTGMLRILGAAERRVLLAHETAHLHHRHYRHRTLAALVAAADPLLATLPAAIHHLTERWADEDAAATVGDRPLAARALARAALAARHDGRPSPRSAVLCFGRNDVPGRVRALLAGTPARRPIIAAVPAAILTACLVGVGVAGHDTAHLFDQARDGYHAERLGIATATRHEARHLLTVLDHRIDESR</sequence>
<dbReference type="EMBL" id="BAABHJ010000002">
    <property type="protein sequence ID" value="GAA4602872.1"/>
    <property type="molecule type" value="Genomic_DNA"/>
</dbReference>
<protein>
    <recommendedName>
        <fullName evidence="8">Peptidase M48 domain-containing protein</fullName>
    </recommendedName>
</protein>
<gene>
    <name evidence="9" type="ORF">GCM10023195_09170</name>
</gene>
<keyword evidence="7" id="KW-1133">Transmembrane helix</keyword>
<proteinExistence type="inferred from homology"/>
<keyword evidence="7" id="KW-0472">Membrane</keyword>
<feature type="domain" description="Peptidase M48" evidence="8">
    <location>
        <begin position="111"/>
        <end position="205"/>
    </location>
</feature>
<evidence type="ECO:0000256" key="6">
    <source>
        <dbReference type="RuleBase" id="RU003983"/>
    </source>
</evidence>
<comment type="similarity">
    <text evidence="6">Belongs to the peptidase M48 family.</text>
</comment>
<keyword evidence="7" id="KW-0812">Transmembrane</keyword>
<evidence type="ECO:0000259" key="8">
    <source>
        <dbReference type="Pfam" id="PF01435"/>
    </source>
</evidence>
<feature type="transmembrane region" description="Helical" evidence="7">
    <location>
        <begin position="35"/>
        <end position="61"/>
    </location>
</feature>
<keyword evidence="4 6" id="KW-0862">Zinc</keyword>
<evidence type="ECO:0000256" key="4">
    <source>
        <dbReference type="ARBA" id="ARBA00022833"/>
    </source>
</evidence>
<dbReference type="RefSeq" id="WP_345348691.1">
    <property type="nucleotide sequence ID" value="NZ_BAABHJ010000002.1"/>
</dbReference>
<keyword evidence="10" id="KW-1185">Reference proteome</keyword>
<dbReference type="Gene3D" id="3.30.2010.10">
    <property type="entry name" value="Metalloproteases ('zincins'), catalytic domain"/>
    <property type="match status" value="1"/>
</dbReference>
<evidence type="ECO:0000313" key="9">
    <source>
        <dbReference type="EMBL" id="GAA4602872.1"/>
    </source>
</evidence>
<evidence type="ECO:0000313" key="10">
    <source>
        <dbReference type="Proteomes" id="UP001500212"/>
    </source>
</evidence>
<keyword evidence="3 6" id="KW-0378">Hydrolase</keyword>
<dbReference type="Pfam" id="PF01435">
    <property type="entry name" value="Peptidase_M48"/>
    <property type="match status" value="1"/>
</dbReference>
<feature type="transmembrane region" description="Helical" evidence="7">
    <location>
        <begin position="81"/>
        <end position="105"/>
    </location>
</feature>
<evidence type="ECO:0000256" key="5">
    <source>
        <dbReference type="ARBA" id="ARBA00023049"/>
    </source>
</evidence>
<comment type="caution">
    <text evidence="9">The sequence shown here is derived from an EMBL/GenBank/DDBJ whole genome shotgun (WGS) entry which is preliminary data.</text>
</comment>
<evidence type="ECO:0000256" key="3">
    <source>
        <dbReference type="ARBA" id="ARBA00022801"/>
    </source>
</evidence>
<name>A0ABP8TCT7_9ACTN</name>
<evidence type="ECO:0000256" key="2">
    <source>
        <dbReference type="ARBA" id="ARBA00022723"/>
    </source>
</evidence>
<evidence type="ECO:0000256" key="7">
    <source>
        <dbReference type="SAM" id="Phobius"/>
    </source>
</evidence>
<organism evidence="9 10">
    <name type="scientific">Actinoallomurus liliacearum</name>
    <dbReference type="NCBI Taxonomy" id="1080073"/>
    <lineage>
        <taxon>Bacteria</taxon>
        <taxon>Bacillati</taxon>
        <taxon>Actinomycetota</taxon>
        <taxon>Actinomycetes</taxon>
        <taxon>Streptosporangiales</taxon>
        <taxon>Thermomonosporaceae</taxon>
        <taxon>Actinoallomurus</taxon>
    </lineage>
</organism>